<dbReference type="STRING" id="760192.Halhy_2566"/>
<evidence type="ECO:0000313" key="1">
    <source>
        <dbReference type="EMBL" id="AEE50438.1"/>
    </source>
</evidence>
<reference key="2">
    <citation type="submission" date="2011-04" db="EMBL/GenBank/DDBJ databases">
        <title>Complete sequence of chromosome of Haliscomenobacter hydrossis DSM 1100.</title>
        <authorList>
            <consortium name="US DOE Joint Genome Institute (JGI-PGF)"/>
            <person name="Lucas S."/>
            <person name="Han J."/>
            <person name="Lapidus A."/>
            <person name="Bruce D."/>
            <person name="Goodwin L."/>
            <person name="Pitluck S."/>
            <person name="Peters L."/>
            <person name="Kyrpides N."/>
            <person name="Mavromatis K."/>
            <person name="Ivanova N."/>
            <person name="Ovchinnikova G."/>
            <person name="Pagani I."/>
            <person name="Daligault H."/>
            <person name="Detter J.C."/>
            <person name="Han C."/>
            <person name="Land M."/>
            <person name="Hauser L."/>
            <person name="Markowitz V."/>
            <person name="Cheng J.-F."/>
            <person name="Hugenholtz P."/>
            <person name="Woyke T."/>
            <person name="Wu D."/>
            <person name="Verbarg S."/>
            <person name="Frueling A."/>
            <person name="Brambilla E."/>
            <person name="Klenk H.-P."/>
            <person name="Eisen J.A."/>
        </authorList>
    </citation>
    <scope>NUCLEOTIDE SEQUENCE</scope>
    <source>
        <strain>DSM 1100</strain>
    </source>
</reference>
<dbReference type="RefSeq" id="WP_013764987.1">
    <property type="nucleotide sequence ID" value="NC_015510.1"/>
</dbReference>
<name>F4KYN2_HALH1</name>
<proteinExistence type="predicted"/>
<dbReference type="HOGENOM" id="CLU_147300_0_0_10"/>
<reference evidence="1 2" key="1">
    <citation type="journal article" date="2011" name="Stand. Genomic Sci.">
        <title>Complete genome sequence of Haliscomenobacter hydrossis type strain (O).</title>
        <authorList>
            <consortium name="US DOE Joint Genome Institute (JGI-PGF)"/>
            <person name="Daligault H."/>
            <person name="Lapidus A."/>
            <person name="Zeytun A."/>
            <person name="Nolan M."/>
            <person name="Lucas S."/>
            <person name="Del Rio T.G."/>
            <person name="Tice H."/>
            <person name="Cheng J.F."/>
            <person name="Tapia R."/>
            <person name="Han C."/>
            <person name="Goodwin L."/>
            <person name="Pitluck S."/>
            <person name="Liolios K."/>
            <person name="Pagani I."/>
            <person name="Ivanova N."/>
            <person name="Huntemann M."/>
            <person name="Mavromatis K."/>
            <person name="Mikhailova N."/>
            <person name="Pati A."/>
            <person name="Chen A."/>
            <person name="Palaniappan K."/>
            <person name="Land M."/>
            <person name="Hauser L."/>
            <person name="Brambilla E.M."/>
            <person name="Rohde M."/>
            <person name="Verbarg S."/>
            <person name="Goker M."/>
            <person name="Bristow J."/>
            <person name="Eisen J.A."/>
            <person name="Markowitz V."/>
            <person name="Hugenholtz P."/>
            <person name="Kyrpides N.C."/>
            <person name="Klenk H.P."/>
            <person name="Woyke T."/>
        </authorList>
    </citation>
    <scope>NUCLEOTIDE SEQUENCE [LARGE SCALE GENOMIC DNA]</scope>
    <source>
        <strain evidence="2">ATCC 27775 / DSM 1100 / LMG 10767 / O</strain>
    </source>
</reference>
<accession>F4KYN2</accession>
<dbReference type="Proteomes" id="UP000008461">
    <property type="component" value="Chromosome"/>
</dbReference>
<dbReference type="KEGG" id="hhy:Halhy_2566"/>
<sequence length="157" mass="18132">MQIPGTHNTEDFFFTAITWHEVSAKIISTNLDLIRQSLNQNISLRSYGTGVYEIAYIFVALRPTNTLHGEMMRYYKAKKEIFIQKKLPFALVEAYSEAEVLILMANTYLQSLQDLSKRKISDFDSEQLCTDVQQLFQAEGWLTVLETSNPIPWRLST</sequence>
<gene>
    <name evidence="1" type="ordered locus">Halhy_2566</name>
</gene>
<dbReference type="EMBL" id="CP002691">
    <property type="protein sequence ID" value="AEE50438.1"/>
    <property type="molecule type" value="Genomic_DNA"/>
</dbReference>
<organism evidence="1 2">
    <name type="scientific">Haliscomenobacter hydrossis (strain ATCC 27775 / DSM 1100 / LMG 10767 / O)</name>
    <dbReference type="NCBI Taxonomy" id="760192"/>
    <lineage>
        <taxon>Bacteria</taxon>
        <taxon>Pseudomonadati</taxon>
        <taxon>Bacteroidota</taxon>
        <taxon>Saprospiria</taxon>
        <taxon>Saprospirales</taxon>
        <taxon>Haliscomenobacteraceae</taxon>
        <taxon>Haliscomenobacter</taxon>
    </lineage>
</organism>
<dbReference type="AlphaFoldDB" id="F4KYN2"/>
<protein>
    <submittedName>
        <fullName evidence="1">Uncharacterized protein</fullName>
    </submittedName>
</protein>
<evidence type="ECO:0000313" key="2">
    <source>
        <dbReference type="Proteomes" id="UP000008461"/>
    </source>
</evidence>
<keyword evidence="2" id="KW-1185">Reference proteome</keyword>